<dbReference type="Gene3D" id="1.10.3470.10">
    <property type="entry name" value="ABC transporter involved in vitamin B12 uptake, BtuC"/>
    <property type="match status" value="1"/>
</dbReference>
<dbReference type="InterPro" id="IPR037294">
    <property type="entry name" value="ABC_BtuC-like"/>
</dbReference>
<evidence type="ECO:0000256" key="5">
    <source>
        <dbReference type="ARBA" id="ARBA00023136"/>
    </source>
</evidence>
<proteinExistence type="inferred from homology"/>
<feature type="transmembrane region" description="Helical" evidence="7">
    <location>
        <begin position="227"/>
        <end position="247"/>
    </location>
</feature>
<reference evidence="8" key="1">
    <citation type="submission" date="2021-01" db="EMBL/GenBank/DDBJ databases">
        <title>Genomic Encyclopedia of Type Strains, Phase IV (KMG-IV): sequencing the most valuable type-strain genomes for metagenomic binning, comparative biology and taxonomic classification.</title>
        <authorList>
            <person name="Goeker M."/>
        </authorList>
    </citation>
    <scope>NUCLEOTIDE SEQUENCE</scope>
    <source>
        <strain evidence="8">DSM 21943</strain>
    </source>
</reference>
<evidence type="ECO:0000256" key="3">
    <source>
        <dbReference type="ARBA" id="ARBA00022692"/>
    </source>
</evidence>
<dbReference type="PANTHER" id="PTHR30477:SF22">
    <property type="entry name" value="METAL ABC TRANSPORTER PERMEASE"/>
    <property type="match status" value="1"/>
</dbReference>
<evidence type="ECO:0000256" key="1">
    <source>
        <dbReference type="ARBA" id="ARBA00004141"/>
    </source>
</evidence>
<dbReference type="Proteomes" id="UP001179280">
    <property type="component" value="Unassembled WGS sequence"/>
</dbReference>
<evidence type="ECO:0000256" key="4">
    <source>
        <dbReference type="ARBA" id="ARBA00022989"/>
    </source>
</evidence>
<dbReference type="EMBL" id="JAFBCV010000003">
    <property type="protein sequence ID" value="MBM7838123.1"/>
    <property type="molecule type" value="Genomic_DNA"/>
</dbReference>
<feature type="transmembrane region" description="Helical" evidence="7">
    <location>
        <begin position="180"/>
        <end position="197"/>
    </location>
</feature>
<keyword evidence="4 7" id="KW-1133">Transmembrane helix</keyword>
<dbReference type="SUPFAM" id="SSF81345">
    <property type="entry name" value="ABC transporter involved in vitamin B12 uptake, BtuC"/>
    <property type="match status" value="1"/>
</dbReference>
<comment type="similarity">
    <text evidence="2 6">Belongs to the ABC-3 integral membrane protein family.</text>
</comment>
<name>A0ABS2SRK2_9BACI</name>
<dbReference type="PANTHER" id="PTHR30477">
    <property type="entry name" value="ABC-TRANSPORTER METAL-BINDING PROTEIN"/>
    <property type="match status" value="1"/>
</dbReference>
<evidence type="ECO:0000256" key="2">
    <source>
        <dbReference type="ARBA" id="ARBA00008034"/>
    </source>
</evidence>
<feature type="transmembrane region" description="Helical" evidence="7">
    <location>
        <begin position="98"/>
        <end position="121"/>
    </location>
</feature>
<accession>A0ABS2SRK2</accession>
<sequence length="293" mass="32133">MINAFLTYDFLQYALFTGVMIGLIAPLLGVFLVVRRMSLIADALSHITLSGIAFSLLLGSYIPFMQGVNPLYMGMAFSVSGSLFMEKLRQVYVHYKEIAIPIIMSAGIGLGVVFISMANGFNNDLLNYLFGSVIAVNQSDFITIAIITVVVLFVLFFFYKELFFLSFDEEQARVSGINRKLVHVVFMVMVALVIAASMRVVGILLVSALMTLPVASAMRFAKGFKQLFLYAVIFGEIAVIGGLMIAFQLSLAPGGVIVVLSVILLLLSILFGRNSGKRGRFPLKKKSQFSSQK</sequence>
<feature type="transmembrane region" description="Helical" evidence="7">
    <location>
        <begin position="253"/>
        <end position="272"/>
    </location>
</feature>
<organism evidence="8 9">
    <name type="scientific">Shouchella xiaoxiensis</name>
    <dbReference type="NCBI Taxonomy" id="766895"/>
    <lineage>
        <taxon>Bacteria</taxon>
        <taxon>Bacillati</taxon>
        <taxon>Bacillota</taxon>
        <taxon>Bacilli</taxon>
        <taxon>Bacillales</taxon>
        <taxon>Bacillaceae</taxon>
        <taxon>Shouchella</taxon>
    </lineage>
</organism>
<evidence type="ECO:0000313" key="9">
    <source>
        <dbReference type="Proteomes" id="UP001179280"/>
    </source>
</evidence>
<keyword evidence="9" id="KW-1185">Reference proteome</keyword>
<feature type="transmembrane region" description="Helical" evidence="7">
    <location>
        <begin position="46"/>
        <end position="64"/>
    </location>
</feature>
<feature type="transmembrane region" description="Helical" evidence="7">
    <location>
        <begin position="12"/>
        <end position="34"/>
    </location>
</feature>
<keyword evidence="3 6" id="KW-0812">Transmembrane</keyword>
<dbReference type="RefSeq" id="WP_204465260.1">
    <property type="nucleotide sequence ID" value="NZ_JAFBCV010000003.1"/>
</dbReference>
<evidence type="ECO:0000256" key="6">
    <source>
        <dbReference type="RuleBase" id="RU003943"/>
    </source>
</evidence>
<keyword evidence="5 7" id="KW-0472">Membrane</keyword>
<dbReference type="InterPro" id="IPR001626">
    <property type="entry name" value="ABC_TroCD"/>
</dbReference>
<comment type="caution">
    <text evidence="8">The sequence shown here is derived from an EMBL/GenBank/DDBJ whole genome shotgun (WGS) entry which is preliminary data.</text>
</comment>
<evidence type="ECO:0000256" key="7">
    <source>
        <dbReference type="SAM" id="Phobius"/>
    </source>
</evidence>
<dbReference type="Pfam" id="PF00950">
    <property type="entry name" value="ABC-3"/>
    <property type="match status" value="1"/>
</dbReference>
<keyword evidence="6" id="KW-0813">Transport</keyword>
<comment type="subcellular location">
    <subcellularLocation>
        <location evidence="6">Cell membrane</location>
        <topology evidence="6">Multi-pass membrane protein</topology>
    </subcellularLocation>
    <subcellularLocation>
        <location evidence="1">Membrane</location>
        <topology evidence="1">Multi-pass membrane protein</topology>
    </subcellularLocation>
</comment>
<feature type="transmembrane region" description="Helical" evidence="7">
    <location>
        <begin position="141"/>
        <end position="159"/>
    </location>
</feature>
<protein>
    <submittedName>
        <fullName evidence="8">Zinc transport system permease protein</fullName>
    </submittedName>
</protein>
<evidence type="ECO:0000313" key="8">
    <source>
        <dbReference type="EMBL" id="MBM7838123.1"/>
    </source>
</evidence>
<dbReference type="CDD" id="cd06550">
    <property type="entry name" value="TM_ABC_iron-siderophores_like"/>
    <property type="match status" value="1"/>
</dbReference>
<gene>
    <name evidence="8" type="ORF">JOC54_001354</name>
</gene>